<evidence type="ECO:0000256" key="1">
    <source>
        <dbReference type="ARBA" id="ARBA00000900"/>
    </source>
</evidence>
<dbReference type="EC" id="2.3.2.27" evidence="4 15"/>
<keyword evidence="14 15" id="KW-0539">Nucleus</keyword>
<evidence type="ECO:0000256" key="9">
    <source>
        <dbReference type="ARBA" id="ARBA00022771"/>
    </source>
</evidence>
<feature type="compositionally biased region" description="Acidic residues" evidence="16">
    <location>
        <begin position="309"/>
        <end position="331"/>
    </location>
</feature>
<name>A0A3D8QQM7_9HELO</name>
<reference evidence="18 19" key="1">
    <citation type="journal article" date="2018" name="IMA Fungus">
        <title>IMA Genome-F 9: Draft genome sequence of Annulohypoxylon stygium, Aspergillus mulundensis, Berkeleyomyces basicola (syn. Thielaviopsis basicola), Ceratocystis smalleyi, two Cercospora beticola strains, Coleophoma cylindrospora, Fusarium fracticaudum, Phialophora cf. hyalina, and Morchella septimelata.</title>
        <authorList>
            <person name="Wingfield B.D."/>
            <person name="Bills G.F."/>
            <person name="Dong Y."/>
            <person name="Huang W."/>
            <person name="Nel W.J."/>
            <person name="Swalarsk-Parry B.S."/>
            <person name="Vaghefi N."/>
            <person name="Wilken P.M."/>
            <person name="An Z."/>
            <person name="de Beer Z.W."/>
            <person name="De Vos L."/>
            <person name="Chen L."/>
            <person name="Duong T.A."/>
            <person name="Gao Y."/>
            <person name="Hammerbacher A."/>
            <person name="Kikkert J.R."/>
            <person name="Li Y."/>
            <person name="Li H."/>
            <person name="Li K."/>
            <person name="Li Q."/>
            <person name="Liu X."/>
            <person name="Ma X."/>
            <person name="Naidoo K."/>
            <person name="Pethybridge S.J."/>
            <person name="Sun J."/>
            <person name="Steenkamp E.T."/>
            <person name="van der Nest M.A."/>
            <person name="van Wyk S."/>
            <person name="Wingfield M.J."/>
            <person name="Xiong C."/>
            <person name="Yue Q."/>
            <person name="Zhang X."/>
        </authorList>
    </citation>
    <scope>NUCLEOTIDE SEQUENCE [LARGE SCALE GENOMIC DNA]</scope>
    <source>
        <strain evidence="18 19">BP5796</strain>
    </source>
</reference>
<dbReference type="PANTHER" id="PTHR20973">
    <property type="entry name" value="NON-SMC ELEMENT 1-RELATED"/>
    <property type="match status" value="1"/>
</dbReference>
<dbReference type="GO" id="GO:0000724">
    <property type="term" value="P:double-strand break repair via homologous recombination"/>
    <property type="evidence" value="ECO:0007669"/>
    <property type="project" value="TreeGrafter"/>
</dbReference>
<dbReference type="Proteomes" id="UP000256328">
    <property type="component" value="Unassembled WGS sequence"/>
</dbReference>
<evidence type="ECO:0000256" key="7">
    <source>
        <dbReference type="ARBA" id="ARBA00022723"/>
    </source>
</evidence>
<dbReference type="GO" id="GO:0008270">
    <property type="term" value="F:zinc ion binding"/>
    <property type="evidence" value="ECO:0007669"/>
    <property type="project" value="UniProtKB-KW"/>
</dbReference>
<evidence type="ECO:0000313" key="18">
    <source>
        <dbReference type="EMBL" id="RDW64077.1"/>
    </source>
</evidence>
<dbReference type="InterPro" id="IPR013083">
    <property type="entry name" value="Znf_RING/FYVE/PHD"/>
</dbReference>
<keyword evidence="19" id="KW-1185">Reference proteome</keyword>
<comment type="subunit">
    <text evidence="15">Component of the Smc5-Smc6 complex.</text>
</comment>
<comment type="subcellular location">
    <subcellularLocation>
        <location evidence="2 15">Nucleus</location>
    </subcellularLocation>
</comment>
<sequence length="331" mass="37242">MDVDDDPPQRYDDTNRAFLQAFIARGSLTFKEARPILAGIFTASGDRTSAEEVTQDDFDSYVAAAANALSPFDMEIRSTAHQITKTRIWAIVNSTSDLITQGATTRTREELAYIKRLIDAMFDTFNTPRREIMGITSMQALNSSVRKGGRQSLGGDESQATQSADKGMTSSQAEKILNDMVVEGWFERSREGWYTLSAHALMELRGWLVEAYNDSEDPDEWQRIKMCMGCSDIITIGQRCPNMDCNARLHDICEATYWQGHKTREGNKCPKCGTEWTGKNYVGEKAETTRESYQVGKRKSGSKRRQELVADEEEEEENSEGEDPDAEGEDE</sequence>
<protein>
    <recommendedName>
        <fullName evidence="5 15">Non-structural maintenance of chromosomes element 1 homolog</fullName>
        <ecNumber evidence="4 15">2.3.2.27</ecNumber>
    </recommendedName>
</protein>
<evidence type="ECO:0000256" key="12">
    <source>
        <dbReference type="ARBA" id="ARBA00023172"/>
    </source>
</evidence>
<keyword evidence="11 15" id="KW-0862">Zinc</keyword>
<evidence type="ECO:0000313" key="19">
    <source>
        <dbReference type="Proteomes" id="UP000256328"/>
    </source>
</evidence>
<evidence type="ECO:0000256" key="8">
    <source>
        <dbReference type="ARBA" id="ARBA00022763"/>
    </source>
</evidence>
<accession>A0A3D8QQM7</accession>
<dbReference type="Gene3D" id="3.30.40.10">
    <property type="entry name" value="Zinc/RING finger domain, C3HC4 (zinc finger)"/>
    <property type="match status" value="1"/>
</dbReference>
<keyword evidence="6 15" id="KW-0808">Transferase</keyword>
<keyword evidence="12 15" id="KW-0233">DNA recombination</keyword>
<feature type="domain" description="Non-structural maintenance of chromosomes element 1 RING C4HC3-type" evidence="17">
    <location>
        <begin position="227"/>
        <end position="272"/>
    </location>
</feature>
<evidence type="ECO:0000256" key="14">
    <source>
        <dbReference type="ARBA" id="ARBA00023242"/>
    </source>
</evidence>
<organism evidence="18 19">
    <name type="scientific">Coleophoma crateriformis</name>
    <dbReference type="NCBI Taxonomy" id="565419"/>
    <lineage>
        <taxon>Eukaryota</taxon>
        <taxon>Fungi</taxon>
        <taxon>Dikarya</taxon>
        <taxon>Ascomycota</taxon>
        <taxon>Pezizomycotina</taxon>
        <taxon>Leotiomycetes</taxon>
        <taxon>Helotiales</taxon>
        <taxon>Dermateaceae</taxon>
        <taxon>Coleophoma</taxon>
    </lineage>
</organism>
<keyword evidence="10 15" id="KW-0833">Ubl conjugation pathway</keyword>
<keyword evidence="7 15" id="KW-0479">Metal-binding</keyword>
<comment type="catalytic activity">
    <reaction evidence="1 15">
        <text>S-ubiquitinyl-[E2 ubiquitin-conjugating enzyme]-L-cysteine + [acceptor protein]-L-lysine = [E2 ubiquitin-conjugating enzyme]-L-cysteine + N(6)-ubiquitinyl-[acceptor protein]-L-lysine.</text>
        <dbReference type="EC" id="2.3.2.27"/>
    </reaction>
</comment>
<proteinExistence type="inferred from homology"/>
<dbReference type="PANTHER" id="PTHR20973:SF0">
    <property type="entry name" value="NON-STRUCTURAL MAINTENANCE OF CHROMOSOMES ELEMENT 1 HOMOLOG"/>
    <property type="match status" value="1"/>
</dbReference>
<keyword evidence="13 15" id="KW-0234">DNA repair</keyword>
<gene>
    <name evidence="18" type="ORF">BP5796_10579</name>
</gene>
<dbReference type="Pfam" id="PF08746">
    <property type="entry name" value="zf-RING-like"/>
    <property type="match status" value="1"/>
</dbReference>
<dbReference type="GO" id="GO:0061630">
    <property type="term" value="F:ubiquitin protein ligase activity"/>
    <property type="evidence" value="ECO:0007669"/>
    <property type="project" value="UniProtKB-EC"/>
</dbReference>
<evidence type="ECO:0000256" key="4">
    <source>
        <dbReference type="ARBA" id="ARBA00012483"/>
    </source>
</evidence>
<dbReference type="InterPro" id="IPR014857">
    <property type="entry name" value="Nse1_RING_C4HC3-type"/>
</dbReference>
<evidence type="ECO:0000256" key="2">
    <source>
        <dbReference type="ARBA" id="ARBA00004123"/>
    </source>
</evidence>
<dbReference type="Gene3D" id="3.90.1150.220">
    <property type="match status" value="1"/>
</dbReference>
<evidence type="ECO:0000256" key="11">
    <source>
        <dbReference type="ARBA" id="ARBA00022833"/>
    </source>
</evidence>
<dbReference type="AlphaFoldDB" id="A0A3D8QQM7"/>
<feature type="compositionally biased region" description="Polar residues" evidence="16">
    <location>
        <begin position="158"/>
        <end position="170"/>
    </location>
</feature>
<feature type="region of interest" description="Disordered" evidence="16">
    <location>
        <begin position="283"/>
        <end position="331"/>
    </location>
</feature>
<dbReference type="GO" id="GO:0005634">
    <property type="term" value="C:nucleus"/>
    <property type="evidence" value="ECO:0007669"/>
    <property type="project" value="UniProtKB-SubCell"/>
</dbReference>
<dbReference type="InterPro" id="IPR011513">
    <property type="entry name" value="Nse1"/>
</dbReference>
<dbReference type="CDD" id="cd16493">
    <property type="entry name" value="RING-CH-C4HC3_NSE1"/>
    <property type="match status" value="1"/>
</dbReference>
<evidence type="ECO:0000256" key="5">
    <source>
        <dbReference type="ARBA" id="ARBA00019422"/>
    </source>
</evidence>
<evidence type="ECO:0000259" key="17">
    <source>
        <dbReference type="Pfam" id="PF08746"/>
    </source>
</evidence>
<feature type="region of interest" description="Disordered" evidence="16">
    <location>
        <begin position="146"/>
        <end position="170"/>
    </location>
</feature>
<dbReference type="Pfam" id="PF07574">
    <property type="entry name" value="SMC_Nse1"/>
    <property type="match status" value="1"/>
</dbReference>
<evidence type="ECO:0000256" key="16">
    <source>
        <dbReference type="SAM" id="MobiDB-lite"/>
    </source>
</evidence>
<dbReference type="GO" id="GO:0030915">
    <property type="term" value="C:Smc5-Smc6 complex"/>
    <property type="evidence" value="ECO:0007669"/>
    <property type="project" value="UniProtKB-UniRule"/>
</dbReference>
<dbReference type="OrthoDB" id="185455at2759"/>
<dbReference type="InterPro" id="IPR036388">
    <property type="entry name" value="WH-like_DNA-bd_sf"/>
</dbReference>
<keyword evidence="8 15" id="KW-0227">DNA damage</keyword>
<evidence type="ECO:0000256" key="6">
    <source>
        <dbReference type="ARBA" id="ARBA00022679"/>
    </source>
</evidence>
<evidence type="ECO:0000256" key="13">
    <source>
        <dbReference type="ARBA" id="ARBA00023204"/>
    </source>
</evidence>
<comment type="function">
    <text evidence="15">Acts in a DNA repair pathway for removal of UV-induced DNA damage that is distinct from classical nucleotide excision repair and in repair of ionizing radiation damage. Functions in homologous recombination repair of DNA double strand breaks and in recovery of stalled replication forks.</text>
</comment>
<keyword evidence="9 15" id="KW-0863">Zinc-finger</keyword>
<dbReference type="Gene3D" id="1.10.10.10">
    <property type="entry name" value="Winged helix-like DNA-binding domain superfamily/Winged helix DNA-binding domain"/>
    <property type="match status" value="1"/>
</dbReference>
<comment type="caution">
    <text evidence="18">The sequence shown here is derived from an EMBL/GenBank/DDBJ whole genome shotgun (WGS) entry which is preliminary data.</text>
</comment>
<evidence type="ECO:0000256" key="15">
    <source>
        <dbReference type="RuleBase" id="RU368018"/>
    </source>
</evidence>
<evidence type="ECO:0000256" key="10">
    <source>
        <dbReference type="ARBA" id="ARBA00022786"/>
    </source>
</evidence>
<evidence type="ECO:0000256" key="3">
    <source>
        <dbReference type="ARBA" id="ARBA00010258"/>
    </source>
</evidence>
<dbReference type="EMBL" id="PDLN01000016">
    <property type="protein sequence ID" value="RDW64077.1"/>
    <property type="molecule type" value="Genomic_DNA"/>
</dbReference>
<comment type="similarity">
    <text evidence="3 15">Belongs to the NSE1 family.</text>
</comment>